<dbReference type="GO" id="GO:0002098">
    <property type="term" value="P:tRNA wobble uridine modification"/>
    <property type="evidence" value="ECO:0007669"/>
    <property type="project" value="TreeGrafter"/>
</dbReference>
<comment type="subunit">
    <text evidence="8">Homodimer. Heterotetramer of two MnmE and two MnmG subunits.</text>
</comment>
<dbReference type="SUPFAM" id="SSF116878">
    <property type="entry name" value="TrmE connector domain"/>
    <property type="match status" value="1"/>
</dbReference>
<feature type="binding site" evidence="8">
    <location>
        <position position="245"/>
    </location>
    <ligand>
        <name>K(+)</name>
        <dbReference type="ChEBI" id="CHEBI:29103"/>
    </ligand>
</feature>
<keyword evidence="7 8" id="KW-0342">GTP-binding</keyword>
<feature type="binding site" evidence="8">
    <location>
        <position position="119"/>
    </location>
    <ligand>
        <name>(6S)-5-formyl-5,6,7,8-tetrahydrofolate</name>
        <dbReference type="ChEBI" id="CHEBI:57457"/>
    </ligand>
</feature>
<name>A0A4D7QRN8_9HYPH</name>
<dbReference type="PANTHER" id="PTHR42714">
    <property type="entry name" value="TRNA MODIFICATION GTPASE GTPBP3"/>
    <property type="match status" value="1"/>
</dbReference>
<organism evidence="10 11">
    <name type="scientific">Phreatobacter aquaticus</name>
    <dbReference type="NCBI Taxonomy" id="2570229"/>
    <lineage>
        <taxon>Bacteria</taxon>
        <taxon>Pseudomonadati</taxon>
        <taxon>Pseudomonadota</taxon>
        <taxon>Alphaproteobacteria</taxon>
        <taxon>Hyphomicrobiales</taxon>
        <taxon>Phreatobacteraceae</taxon>
        <taxon>Phreatobacter</taxon>
    </lineage>
</organism>
<dbReference type="InterPro" id="IPR027368">
    <property type="entry name" value="MnmE_dom2"/>
</dbReference>
<dbReference type="AlphaFoldDB" id="A0A4D7QRN8"/>
<feature type="binding site" evidence="8">
    <location>
        <position position="250"/>
    </location>
    <ligand>
        <name>K(+)</name>
        <dbReference type="ChEBI" id="CHEBI:29103"/>
    </ligand>
</feature>
<dbReference type="InterPro" id="IPR005225">
    <property type="entry name" value="Small_GTP-bd"/>
</dbReference>
<evidence type="ECO:0000256" key="7">
    <source>
        <dbReference type="ARBA" id="ARBA00023134"/>
    </source>
</evidence>
<proteinExistence type="inferred from homology"/>
<feature type="binding site" evidence="8">
    <location>
        <begin position="245"/>
        <end position="251"/>
    </location>
    <ligand>
        <name>GTP</name>
        <dbReference type="ChEBI" id="CHEBI:37565"/>
    </ligand>
</feature>
<accession>A0A4D7QRN8</accession>
<feature type="binding site" evidence="8">
    <location>
        <position position="251"/>
    </location>
    <ligand>
        <name>Mg(2+)</name>
        <dbReference type="ChEBI" id="CHEBI:18420"/>
    </ligand>
</feature>
<dbReference type="Gene3D" id="1.20.120.430">
    <property type="entry name" value="tRNA modification GTPase MnmE domain 2"/>
    <property type="match status" value="1"/>
</dbReference>
<dbReference type="InterPro" id="IPR027417">
    <property type="entry name" value="P-loop_NTPase"/>
</dbReference>
<dbReference type="NCBIfam" id="TIGR00231">
    <property type="entry name" value="small_GTP"/>
    <property type="match status" value="1"/>
</dbReference>
<evidence type="ECO:0000256" key="3">
    <source>
        <dbReference type="ARBA" id="ARBA00022741"/>
    </source>
</evidence>
<keyword evidence="6 8" id="KW-0630">Potassium</keyword>
<dbReference type="PRINTS" id="PR00326">
    <property type="entry name" value="GTP1OBG"/>
</dbReference>
<dbReference type="GO" id="GO:0030488">
    <property type="term" value="P:tRNA methylation"/>
    <property type="evidence" value="ECO:0007669"/>
    <property type="project" value="TreeGrafter"/>
</dbReference>
<dbReference type="NCBIfam" id="NF003661">
    <property type="entry name" value="PRK05291.1-3"/>
    <property type="match status" value="1"/>
</dbReference>
<dbReference type="CDD" id="cd14858">
    <property type="entry name" value="TrmE_N"/>
    <property type="match status" value="1"/>
</dbReference>
<keyword evidence="8" id="KW-0963">Cytoplasm</keyword>
<dbReference type="FunFam" id="3.30.1360.120:FF:000007">
    <property type="entry name" value="tRNA modification GTPase GTPBP3, mitochondrial"/>
    <property type="match status" value="1"/>
</dbReference>
<feature type="binding site" evidence="8">
    <location>
        <position position="230"/>
    </location>
    <ligand>
        <name>Mg(2+)</name>
        <dbReference type="ChEBI" id="CHEBI:18420"/>
    </ligand>
</feature>
<comment type="subcellular location">
    <subcellularLocation>
        <location evidence="8">Cytoplasm</location>
    </subcellularLocation>
</comment>
<sequence length="439" mass="45929">MAHTIAAVSTAPGMAGIAVLRVSGPAAGTVVSALIGRMPQPRQAILTKLNDPVSRETLDVALVLWFPGPRSFTGQDVAEFHVHGGRAVVAGVLSAILAIDGVRAAEPGEFTRRAFENGKLDLASVEGLSDLLTAETQAQRRQAFAQYQGRIGSVTDRLQVTLTRALALVETSIDFSDEGDVSSAIVQEARGLVTHVADSIRRHMADAGRGERIRDGVTIAIAGPPNAGKSTLLNSLSGRDVAIVSPIAGTTRDVIEVHLDLHGVAVVLLDMAGIREASDAVEAEGIRRARDRLHKADLILWLDPRHAGAAAGLPDAVPVWNIRSQIDRVPGLAANEAGGRSISAVTGEGLAELIQDLGTFAANLAGGEPAVLVRERHRQTFADALSHSDAALSIADWDEAADIVAEHLRLASLGLARGSGRVGAEAILDVIFSSFCIGK</sequence>
<dbReference type="GO" id="GO:0046872">
    <property type="term" value="F:metal ion binding"/>
    <property type="evidence" value="ECO:0007669"/>
    <property type="project" value="UniProtKB-KW"/>
</dbReference>
<comment type="cofactor">
    <cofactor evidence="8">
        <name>K(+)</name>
        <dbReference type="ChEBI" id="CHEBI:29103"/>
    </cofactor>
    <text evidence="8">Binds 1 potassium ion per subunit.</text>
</comment>
<dbReference type="HAMAP" id="MF_00379">
    <property type="entry name" value="GTPase_MnmE"/>
    <property type="match status" value="1"/>
</dbReference>
<evidence type="ECO:0000256" key="8">
    <source>
        <dbReference type="HAMAP-Rule" id="MF_00379"/>
    </source>
</evidence>
<keyword evidence="5 8" id="KW-0460">Magnesium</keyword>
<comment type="function">
    <text evidence="8">Exhibits a very high intrinsic GTPase hydrolysis rate. Involved in the addition of a carboxymethylaminomethyl (cmnm) group at the wobble position (U34) of certain tRNAs, forming tRNA-cmnm(5)s(2)U34.</text>
</comment>
<feature type="binding site" evidence="8">
    <location>
        <position position="439"/>
    </location>
    <ligand>
        <name>(6S)-5-formyl-5,6,7,8-tetrahydrofolate</name>
        <dbReference type="ChEBI" id="CHEBI:57457"/>
    </ligand>
</feature>
<dbReference type="Pfam" id="PF01926">
    <property type="entry name" value="MMR_HSR1"/>
    <property type="match status" value="1"/>
</dbReference>
<evidence type="ECO:0000256" key="1">
    <source>
        <dbReference type="ARBA" id="ARBA00011043"/>
    </source>
</evidence>
<dbReference type="Pfam" id="PF10396">
    <property type="entry name" value="TrmE_N"/>
    <property type="match status" value="1"/>
</dbReference>
<feature type="binding site" evidence="8">
    <location>
        <position position="247"/>
    </location>
    <ligand>
        <name>K(+)</name>
        <dbReference type="ChEBI" id="CHEBI:29103"/>
    </ligand>
</feature>
<dbReference type="CDD" id="cd04164">
    <property type="entry name" value="trmE"/>
    <property type="match status" value="1"/>
</dbReference>
<dbReference type="InterPro" id="IPR025867">
    <property type="entry name" value="MnmE_helical"/>
</dbReference>
<feature type="binding site" evidence="8">
    <location>
        <position position="21"/>
    </location>
    <ligand>
        <name>(6S)-5-formyl-5,6,7,8-tetrahydrofolate</name>
        <dbReference type="ChEBI" id="CHEBI:57457"/>
    </ligand>
</feature>
<dbReference type="EC" id="3.6.-.-" evidence="8"/>
<dbReference type="Gene3D" id="3.30.1360.120">
    <property type="entry name" value="Probable tRNA modification gtpase trme, domain 1"/>
    <property type="match status" value="1"/>
</dbReference>
<gene>
    <name evidence="8 10" type="primary">mnmE</name>
    <name evidence="8" type="synonym">trmE</name>
    <name evidence="10" type="ORF">E8L99_05565</name>
</gene>
<dbReference type="GO" id="GO:0005737">
    <property type="term" value="C:cytoplasm"/>
    <property type="evidence" value="ECO:0007669"/>
    <property type="project" value="UniProtKB-SubCell"/>
</dbReference>
<evidence type="ECO:0000313" key="11">
    <source>
        <dbReference type="Proteomes" id="UP000298588"/>
    </source>
</evidence>
<dbReference type="Gene3D" id="3.40.50.300">
    <property type="entry name" value="P-loop containing nucleotide triphosphate hydrolases"/>
    <property type="match status" value="1"/>
</dbReference>
<dbReference type="GO" id="GO:0003924">
    <property type="term" value="F:GTPase activity"/>
    <property type="evidence" value="ECO:0007669"/>
    <property type="project" value="UniProtKB-UniRule"/>
</dbReference>
<dbReference type="EMBL" id="CP039865">
    <property type="protein sequence ID" value="QCK88643.1"/>
    <property type="molecule type" value="Genomic_DNA"/>
</dbReference>
<dbReference type="InterPro" id="IPR004520">
    <property type="entry name" value="GTPase_MnmE"/>
</dbReference>
<protein>
    <recommendedName>
        <fullName evidence="8">tRNA modification GTPase MnmE</fullName>
        <ecNumber evidence="8">3.6.-.-</ecNumber>
    </recommendedName>
</protein>
<feature type="binding site" evidence="8">
    <location>
        <begin position="226"/>
        <end position="231"/>
    </location>
    <ligand>
        <name>GTP</name>
        <dbReference type="ChEBI" id="CHEBI:37565"/>
    </ligand>
</feature>
<feature type="domain" description="TrmE-type G" evidence="9">
    <location>
        <begin position="216"/>
        <end position="362"/>
    </location>
</feature>
<keyword evidence="4 8" id="KW-0378">Hydrolase</keyword>
<comment type="similarity">
    <text evidence="1 8">Belongs to the TRAFAC class TrmE-Era-EngA-EngB-Septin-like GTPase superfamily. TrmE GTPase family.</text>
</comment>
<dbReference type="Proteomes" id="UP000298588">
    <property type="component" value="Chromosome"/>
</dbReference>
<keyword evidence="2 8" id="KW-0819">tRNA processing</keyword>
<dbReference type="PANTHER" id="PTHR42714:SF2">
    <property type="entry name" value="TRNA MODIFICATION GTPASE GTPBP3, MITOCHONDRIAL"/>
    <property type="match status" value="1"/>
</dbReference>
<keyword evidence="8" id="KW-0479">Metal-binding</keyword>
<evidence type="ECO:0000256" key="5">
    <source>
        <dbReference type="ARBA" id="ARBA00022842"/>
    </source>
</evidence>
<dbReference type="InterPro" id="IPR027266">
    <property type="entry name" value="TrmE/GcvT-like"/>
</dbReference>
<dbReference type="Pfam" id="PF12631">
    <property type="entry name" value="MnmE_helical"/>
    <property type="match status" value="1"/>
</dbReference>
<dbReference type="InterPro" id="IPR018948">
    <property type="entry name" value="GTP-bd_TrmE_N"/>
</dbReference>
<evidence type="ECO:0000256" key="4">
    <source>
        <dbReference type="ARBA" id="ARBA00022801"/>
    </source>
</evidence>
<comment type="caution">
    <text evidence="8">Lacks conserved residue(s) required for the propagation of feature annotation.</text>
</comment>
<dbReference type="OrthoDB" id="9805918at2"/>
<keyword evidence="11" id="KW-1185">Reference proteome</keyword>
<reference evidence="10 11" key="1">
    <citation type="submission" date="2019-04" db="EMBL/GenBank/DDBJ databases">
        <title>Phreatobacter aquaticus sp. nov.</title>
        <authorList>
            <person name="Choi A."/>
            <person name="Baek K."/>
        </authorList>
    </citation>
    <scope>NUCLEOTIDE SEQUENCE [LARGE SCALE GENOMIC DNA]</scope>
    <source>
        <strain evidence="10 11">NMCR1094</strain>
    </source>
</reference>
<dbReference type="SUPFAM" id="SSF103025">
    <property type="entry name" value="Folate-binding domain"/>
    <property type="match status" value="1"/>
</dbReference>
<dbReference type="GO" id="GO:0005525">
    <property type="term" value="F:GTP binding"/>
    <property type="evidence" value="ECO:0007669"/>
    <property type="project" value="UniProtKB-UniRule"/>
</dbReference>
<dbReference type="InterPro" id="IPR006073">
    <property type="entry name" value="GTP-bd"/>
</dbReference>
<evidence type="ECO:0000256" key="6">
    <source>
        <dbReference type="ARBA" id="ARBA00022958"/>
    </source>
</evidence>
<dbReference type="SUPFAM" id="SSF52540">
    <property type="entry name" value="P-loop containing nucleoside triphosphate hydrolases"/>
    <property type="match status" value="1"/>
</dbReference>
<feature type="binding site" evidence="8">
    <location>
        <position position="226"/>
    </location>
    <ligand>
        <name>K(+)</name>
        <dbReference type="ChEBI" id="CHEBI:29103"/>
    </ligand>
</feature>
<dbReference type="KEGG" id="paqt:E8L99_05565"/>
<dbReference type="PROSITE" id="PS51709">
    <property type="entry name" value="G_TRME"/>
    <property type="match status" value="1"/>
</dbReference>
<evidence type="ECO:0000259" key="9">
    <source>
        <dbReference type="PROSITE" id="PS51709"/>
    </source>
</evidence>
<keyword evidence="3 8" id="KW-0547">Nucleotide-binding</keyword>
<feature type="binding site" evidence="8">
    <location>
        <position position="79"/>
    </location>
    <ligand>
        <name>(6S)-5-formyl-5,6,7,8-tetrahydrofolate</name>
        <dbReference type="ChEBI" id="CHEBI:57457"/>
    </ligand>
</feature>
<evidence type="ECO:0000313" key="10">
    <source>
        <dbReference type="EMBL" id="QCK88643.1"/>
    </source>
</evidence>
<evidence type="ECO:0000256" key="2">
    <source>
        <dbReference type="ARBA" id="ARBA00022694"/>
    </source>
</evidence>
<dbReference type="InterPro" id="IPR031168">
    <property type="entry name" value="G_TrmE"/>
</dbReference>